<accession>A0A8C1BMH2</accession>
<evidence type="ECO:0000256" key="1">
    <source>
        <dbReference type="SAM" id="SignalP"/>
    </source>
</evidence>
<protein>
    <submittedName>
        <fullName evidence="2">Uncharacterized protein</fullName>
    </submittedName>
</protein>
<evidence type="ECO:0000313" key="2">
    <source>
        <dbReference type="Ensembl" id="ENSCCRP00000035203.2"/>
    </source>
</evidence>
<keyword evidence="1" id="KW-0732">Signal</keyword>
<dbReference type="GeneTree" id="ENSGT01030000235274"/>
<proteinExistence type="predicted"/>
<sequence>MNKVLAVLSLTACLCCCGVQSARLSFYGLRQQMINSGTVVFLDIVEKVRNTTEKLLRDDQFKKSRISVQGYMKSLREFAKPFTVFLPSQDINGSRLLLTSSLRPMTYTLPVNVFFFDRYKKIYHETLKNGTVVDIWNEVESNYLPGAPPIYSKPMQFFSHLLAKAVVKSQLVNMLEAGVDTVMEIGKINFNQLHEDMQIVMDQIRQKAFEISILERQKEKNDFLISLRTASGVIVFYWDKVLEHTESPSFHAKYLDSRNIDLLFHFALSFFFSRVIEMYFGEFFASQEYHSLGNAALGLDRFNQSNWAVVKSAVIYSLPVYEKLTKLGFGISEINRFLLRLNRIALSLEGEDRPSPSIVESIPAFILFSLGLAADKEKRNSKDNQLLLPLRVIRTEFLEFWSFILTSRNYGYWNETECQQIQSKWNHISNIINNELLKSNAFTRKQLEDAPKNFVQAIHRILEKLKQYTDLVDGFDERIDPTFLAFKKLIHDIDESFHSVWDLLLE</sequence>
<organism evidence="2 3">
    <name type="scientific">Cyprinus carpio carpio</name>
    <dbReference type="NCBI Taxonomy" id="630221"/>
    <lineage>
        <taxon>Eukaryota</taxon>
        <taxon>Metazoa</taxon>
        <taxon>Chordata</taxon>
        <taxon>Craniata</taxon>
        <taxon>Vertebrata</taxon>
        <taxon>Euteleostomi</taxon>
        <taxon>Actinopterygii</taxon>
        <taxon>Neopterygii</taxon>
        <taxon>Teleostei</taxon>
        <taxon>Ostariophysi</taxon>
        <taxon>Cypriniformes</taxon>
        <taxon>Cyprinidae</taxon>
        <taxon>Cyprininae</taxon>
        <taxon>Cyprinus</taxon>
    </lineage>
</organism>
<dbReference type="AlphaFoldDB" id="A0A8C1BMH2"/>
<feature type="signal peptide" evidence="1">
    <location>
        <begin position="1"/>
        <end position="21"/>
    </location>
</feature>
<evidence type="ECO:0000313" key="3">
    <source>
        <dbReference type="Proteomes" id="UP001108240"/>
    </source>
</evidence>
<reference evidence="2" key="2">
    <citation type="submission" date="2025-09" db="UniProtKB">
        <authorList>
            <consortium name="Ensembl"/>
        </authorList>
    </citation>
    <scope>IDENTIFICATION</scope>
</reference>
<dbReference type="Proteomes" id="UP001108240">
    <property type="component" value="Unplaced"/>
</dbReference>
<feature type="chain" id="PRO_5039887676" evidence="1">
    <location>
        <begin position="22"/>
        <end position="506"/>
    </location>
</feature>
<keyword evidence="3" id="KW-1185">Reference proteome</keyword>
<name>A0A8C1BMH2_CYPCA</name>
<dbReference type="Ensembl" id="ENSCCRT00000038138.2">
    <property type="protein sequence ID" value="ENSCCRP00000035203.2"/>
    <property type="gene ID" value="ENSCCRG00000018867.2"/>
</dbReference>
<reference evidence="2" key="1">
    <citation type="submission" date="2025-08" db="UniProtKB">
        <authorList>
            <consortium name="Ensembl"/>
        </authorList>
    </citation>
    <scope>IDENTIFICATION</scope>
</reference>